<feature type="transmembrane region" description="Helical" evidence="7">
    <location>
        <begin position="112"/>
        <end position="133"/>
    </location>
</feature>
<dbReference type="InterPro" id="IPR000515">
    <property type="entry name" value="MetI-like"/>
</dbReference>
<feature type="domain" description="ABC transmembrane type-1" evidence="8">
    <location>
        <begin position="75"/>
        <end position="289"/>
    </location>
</feature>
<dbReference type="Gene3D" id="1.10.3720.10">
    <property type="entry name" value="MetI-like"/>
    <property type="match status" value="1"/>
</dbReference>
<dbReference type="GO" id="GO:0055085">
    <property type="term" value="P:transmembrane transport"/>
    <property type="evidence" value="ECO:0007669"/>
    <property type="project" value="InterPro"/>
</dbReference>
<proteinExistence type="inferred from homology"/>
<dbReference type="OrthoDB" id="9774308at2"/>
<gene>
    <name evidence="9" type="ORF">SAMN05421659_11933</name>
</gene>
<dbReference type="Pfam" id="PF00528">
    <property type="entry name" value="BPD_transp_1"/>
    <property type="match status" value="1"/>
</dbReference>
<dbReference type="PANTHER" id="PTHR43227:SF7">
    <property type="entry name" value="ARABINOOLIGOSACCHARIDES TRANSPORT SYSTEM PERMEASE PROTEIN ARAP"/>
    <property type="match status" value="1"/>
</dbReference>
<protein>
    <submittedName>
        <fullName evidence="9">Multiple sugar transport system permease protein</fullName>
    </submittedName>
</protein>
<evidence type="ECO:0000256" key="5">
    <source>
        <dbReference type="ARBA" id="ARBA00022989"/>
    </source>
</evidence>
<evidence type="ECO:0000256" key="4">
    <source>
        <dbReference type="ARBA" id="ARBA00022692"/>
    </source>
</evidence>
<keyword evidence="10" id="KW-1185">Reference proteome</keyword>
<keyword evidence="5 7" id="KW-1133">Transmembrane helix</keyword>
<evidence type="ECO:0000313" key="9">
    <source>
        <dbReference type="EMBL" id="SEW42500.1"/>
    </source>
</evidence>
<evidence type="ECO:0000313" key="10">
    <source>
        <dbReference type="Proteomes" id="UP000199701"/>
    </source>
</evidence>
<dbReference type="EMBL" id="FOJI01000019">
    <property type="protein sequence ID" value="SEW42500.1"/>
    <property type="molecule type" value="Genomic_DNA"/>
</dbReference>
<dbReference type="Proteomes" id="UP000199701">
    <property type="component" value="Unassembled WGS sequence"/>
</dbReference>
<dbReference type="AlphaFoldDB" id="A0A1I0RMS1"/>
<dbReference type="GO" id="GO:0005886">
    <property type="term" value="C:plasma membrane"/>
    <property type="evidence" value="ECO:0007669"/>
    <property type="project" value="UniProtKB-SubCell"/>
</dbReference>
<name>A0A1I0RMS1_9FIRM</name>
<accession>A0A1I0RMS1</accession>
<keyword evidence="9" id="KW-0762">Sugar transport</keyword>
<keyword evidence="3" id="KW-1003">Cell membrane</keyword>
<evidence type="ECO:0000256" key="3">
    <source>
        <dbReference type="ARBA" id="ARBA00022475"/>
    </source>
</evidence>
<dbReference type="PROSITE" id="PS50928">
    <property type="entry name" value="ABC_TM1"/>
    <property type="match status" value="1"/>
</dbReference>
<feature type="transmembrane region" description="Helical" evidence="7">
    <location>
        <begin position="163"/>
        <end position="188"/>
    </location>
</feature>
<dbReference type="InterPro" id="IPR035906">
    <property type="entry name" value="MetI-like_sf"/>
</dbReference>
<evidence type="ECO:0000256" key="7">
    <source>
        <dbReference type="RuleBase" id="RU363032"/>
    </source>
</evidence>
<keyword evidence="2 7" id="KW-0813">Transport</keyword>
<comment type="similarity">
    <text evidence="7">Belongs to the binding-protein-dependent transport system permease family.</text>
</comment>
<dbReference type="SUPFAM" id="SSF161098">
    <property type="entry name" value="MetI-like"/>
    <property type="match status" value="1"/>
</dbReference>
<evidence type="ECO:0000256" key="1">
    <source>
        <dbReference type="ARBA" id="ARBA00004651"/>
    </source>
</evidence>
<evidence type="ECO:0000259" key="8">
    <source>
        <dbReference type="PROSITE" id="PS50928"/>
    </source>
</evidence>
<keyword evidence="4 7" id="KW-0812">Transmembrane</keyword>
<reference evidence="9 10" key="1">
    <citation type="submission" date="2016-10" db="EMBL/GenBank/DDBJ databases">
        <authorList>
            <person name="de Groot N.N."/>
        </authorList>
    </citation>
    <scope>NUCLEOTIDE SEQUENCE [LARGE SCALE GENOMIC DNA]</scope>
    <source>
        <strain evidence="9 10">DSM 9179</strain>
    </source>
</reference>
<evidence type="ECO:0000256" key="2">
    <source>
        <dbReference type="ARBA" id="ARBA00022448"/>
    </source>
</evidence>
<dbReference type="PANTHER" id="PTHR43227">
    <property type="entry name" value="BLL4140 PROTEIN"/>
    <property type="match status" value="1"/>
</dbReference>
<dbReference type="CDD" id="cd06261">
    <property type="entry name" value="TM_PBP2"/>
    <property type="match status" value="1"/>
</dbReference>
<feature type="transmembrane region" description="Helical" evidence="7">
    <location>
        <begin position="12"/>
        <end position="34"/>
    </location>
</feature>
<keyword evidence="6 7" id="KW-0472">Membrane</keyword>
<evidence type="ECO:0000256" key="6">
    <source>
        <dbReference type="ARBA" id="ARBA00023136"/>
    </source>
</evidence>
<dbReference type="InterPro" id="IPR050809">
    <property type="entry name" value="UgpAE/MalFG_permease"/>
</dbReference>
<feature type="transmembrane region" description="Helical" evidence="7">
    <location>
        <begin position="79"/>
        <end position="100"/>
    </location>
</feature>
<dbReference type="RefSeq" id="WP_092457092.1">
    <property type="nucleotide sequence ID" value="NZ_FOJI01000019.1"/>
</dbReference>
<feature type="transmembrane region" description="Helical" evidence="7">
    <location>
        <begin position="268"/>
        <end position="290"/>
    </location>
</feature>
<comment type="subcellular location">
    <subcellularLocation>
        <location evidence="1 7">Cell membrane</location>
        <topology evidence="1 7">Multi-pass membrane protein</topology>
    </subcellularLocation>
</comment>
<sequence length="299" mass="33633">MKKKSIFKNNKYTGLWFILPALIYMVVMIGYPLVYNLILSMKNLDVKTFKGNTAVFIGFDNYKVLFADPVFIKSLINTLLYTVVCLVIQFTIGFIFAIFFSKKFKFSGFIRGLLLVAYMMPMSVTALLGRNMFGVSEGIINDLLLNLHLIKEPISWLVSSKTAIWAVIFTNCWVGIPFNMLLLTTGLSNISEDIYESASIDGANGLQKLFYMTIPLLKSSILSVLMLGLIYTFKVFDLVYIMTSGGPNNATEVLATYSYKLSFGQYKFSMGSAASVVLFLCLFIVGLFYLRLTMNEEAN</sequence>
<organism evidence="9 10">
    <name type="scientific">[Clostridium] fimetarium</name>
    <dbReference type="NCBI Taxonomy" id="99656"/>
    <lineage>
        <taxon>Bacteria</taxon>
        <taxon>Bacillati</taxon>
        <taxon>Bacillota</taxon>
        <taxon>Clostridia</taxon>
        <taxon>Lachnospirales</taxon>
        <taxon>Lachnospiraceae</taxon>
    </lineage>
</organism>
<feature type="transmembrane region" description="Helical" evidence="7">
    <location>
        <begin position="209"/>
        <end position="233"/>
    </location>
</feature>
<dbReference type="STRING" id="99656.SAMN05421659_11933"/>